<gene>
    <name evidence="2" type="ORF">IPOD504_LOCUS6982</name>
</gene>
<feature type="region of interest" description="Disordered" evidence="1">
    <location>
        <begin position="1931"/>
        <end position="2055"/>
    </location>
</feature>
<feature type="compositionally biased region" description="Polar residues" evidence="1">
    <location>
        <begin position="489"/>
        <end position="498"/>
    </location>
</feature>
<feature type="compositionally biased region" description="Polar residues" evidence="1">
    <location>
        <begin position="2021"/>
        <end position="2030"/>
    </location>
</feature>
<feature type="compositionally biased region" description="Basic and acidic residues" evidence="1">
    <location>
        <begin position="411"/>
        <end position="458"/>
    </location>
</feature>
<feature type="compositionally biased region" description="Basic and acidic residues" evidence="1">
    <location>
        <begin position="268"/>
        <end position="307"/>
    </location>
</feature>
<dbReference type="PANTHER" id="PTHR13843">
    <property type="entry name" value="MICROTUBULE-ASSOCIATED PROTEIN"/>
    <property type="match status" value="1"/>
</dbReference>
<feature type="region of interest" description="Disordered" evidence="1">
    <location>
        <begin position="1718"/>
        <end position="1802"/>
    </location>
</feature>
<feature type="compositionally biased region" description="Basic and acidic residues" evidence="1">
    <location>
        <begin position="97"/>
        <end position="125"/>
    </location>
</feature>
<feature type="region of interest" description="Disordered" evidence="1">
    <location>
        <begin position="1"/>
        <end position="307"/>
    </location>
</feature>
<feature type="compositionally biased region" description="Basic and acidic residues" evidence="1">
    <location>
        <begin position="229"/>
        <end position="254"/>
    </location>
</feature>
<feature type="region of interest" description="Disordered" evidence="1">
    <location>
        <begin position="761"/>
        <end position="781"/>
    </location>
</feature>
<feature type="compositionally biased region" description="Pro residues" evidence="1">
    <location>
        <begin position="767"/>
        <end position="776"/>
    </location>
</feature>
<feature type="non-terminal residue" evidence="2">
    <location>
        <position position="2168"/>
    </location>
</feature>
<accession>A0ABN8I933</accession>
<feature type="compositionally biased region" description="Polar residues" evidence="1">
    <location>
        <begin position="1753"/>
        <end position="1777"/>
    </location>
</feature>
<feature type="compositionally biased region" description="Low complexity" evidence="1">
    <location>
        <begin position="126"/>
        <end position="135"/>
    </location>
</feature>
<feature type="compositionally biased region" description="Basic and acidic residues" evidence="1">
    <location>
        <begin position="2031"/>
        <end position="2043"/>
    </location>
</feature>
<feature type="compositionally biased region" description="Basic and acidic residues" evidence="1">
    <location>
        <begin position="374"/>
        <end position="400"/>
    </location>
</feature>
<proteinExistence type="predicted"/>
<dbReference type="PANTHER" id="PTHR13843:SF12">
    <property type="entry name" value="ATPASE F1_V1_A1 COMPLEX ALPHA_BETA SUBUNIT NUCLEOTIDE-BINDING DOMAIN-CONTAINING PROTEIN"/>
    <property type="match status" value="1"/>
</dbReference>
<keyword evidence="3" id="KW-1185">Reference proteome</keyword>
<feature type="compositionally biased region" description="Basic and acidic residues" evidence="1">
    <location>
        <begin position="53"/>
        <end position="85"/>
    </location>
</feature>
<feature type="region of interest" description="Disordered" evidence="1">
    <location>
        <begin position="664"/>
        <end position="722"/>
    </location>
</feature>
<feature type="compositionally biased region" description="Low complexity" evidence="1">
    <location>
        <begin position="1935"/>
        <end position="1944"/>
    </location>
</feature>
<feature type="compositionally biased region" description="Basic and acidic residues" evidence="1">
    <location>
        <begin position="1945"/>
        <end position="1965"/>
    </location>
</feature>
<feature type="compositionally biased region" description="Basic and acidic residues" evidence="1">
    <location>
        <begin position="1980"/>
        <end position="1990"/>
    </location>
</feature>
<feature type="region of interest" description="Disordered" evidence="1">
    <location>
        <begin position="1408"/>
        <end position="1429"/>
    </location>
</feature>
<feature type="compositionally biased region" description="Basic and acidic residues" evidence="1">
    <location>
        <begin position="347"/>
        <end position="362"/>
    </location>
</feature>
<sequence length="2168" mass="241777">MEKKEEKPTTIPSEEMPVKEQVKTKDLSPLPIDEKVPVDQSPKDKSPIPVVTKGKEIPTEKVEEKPTTIPSEKDISFGNKVKDKTPSALTAEEEEPFDKMPKEKLPSPVETLEKEVSVEKEEEKPATVPTETVVPVKDEVAKKDVSPLVIDEKVPVHKSQKDESPSPVEAKEKEVLTEKEEDKPTTLPSAKQSHILDEVKEKTPGPLTAEEKIPLDTISMKKSPIPVDTLDKERPIEIKEEKTTLTPSDKEDPVKNGIETIGLSPLVIDEKAPLDKSQKDESPSPVEILDKNLSVEKRGEKSATVRTEKVVPVKEEVQTKDLSPLAIDEKLPVDKSQMAISSSAVEPAEKELLTEKKEEKPKTPLSEKQTQFLDEVKEKIPSPLAAEEKAPLETISKEKSPSPVETLVELPIEKKAEKPTSSPSEKEVPVKEEQATRDLSRLAGDEKLSVDKSQKDKQLSPIETTGKELPIEKMKEKPTTLLRKKETSLESSYKTTADGTSDSIVLREDLCDDAKSSWINDKSVQISDKKIESKFFNGHSKEPKIDFHIDETHSKDTTKESFFSDVSDNKALLKEEIETKDEKDLDKFTGDKRSIVESTVRHVFDISDQNVLTKTDSSLRKESCFPQTASDETVLDFDDKLSSISTIDSGIIDRDSYTHTLLHGSSSEDVSKEGSLEEKYSYESTEKSEKKSPQTLKDQKLTLDEIESHTDKSKETNETETQRFAETHLLESVKKAFTGEIVQQGIKTEEVQSIPIRTKIDRVGTPPTVPVSPLPKTPSSYQDIKVSDGVQSELKYDKLHGSEETIKKIVHVGEDILTQKISTSTEKVSKPLKADKEDYDDESEMLSLLQTMGKIKTETDTVTKIIKEGENVLTQTITTVTTKEIISREDGTPQNVKTTIETTTLSKSSDGSTTTTTDTQTLLSECSSTLRSTSQMDLYDKDRKLDKFYLQHSDDKSESEKSCPVQFISNEEAPEPDSPFITKGEQFIMEDVENDSRIEDTIIDTDVSKKIIKENNIDIIETITTTTKKETLRIDDSKTIIRTTIETNKTKEYPDGAKDVQKNVEVKTEEITIDSSSNLDKLLCDFTVSGEPEESVSSETERITCDGFVIKRTILTKIIKTHYVDSFGVPKKLKTVTIVTTTDEYPDGSLQTKVDSSTSLEDVEMEDVIEKSELTEYTVLEDKSVDVNRQETNMTLNGRIVPQIITTTTTKEVLSTKDKIKKKLKTTVETVTESLLPDGLTEVTKDIKISISDYENHRDQMDSLDGLVQIGEPIEDSNTEIETITDSGVTIKRKTTTITKLQYFYNTTNNLRRSKTTTTTIVEDEHPDGSVITKTSEKVTILDEELKDEGISGDGISEDQIQAKKLATILKDLTPVVEDTYPDGTVITKRNEKVSIGDVCSETSLINEDKEPTDSGAEDAEVVEDTSEDSDIKSEIVKQGSITIRRTITTKTKRETLASADKNIKRVRTTVETTTVDEYPDGSVETTKDVKITISEFQKTSDSDLQAALQGFISTGKIKSSTDRQTNVLSENITQNITTYVTKEEFKNNETNEIAVKTVTETVTENAHDDGTVETTKDVRTQITYLPPGTGLDDWSPEDIEQIAKQPKLQEDRPKIDDLNFEGKIEPRVSEKPKKQRSPVGEITTDTETFTKIIKEGDNEITQTITVVTTKEVISPEKIKVTVETTTVSKGSDGITKTTKSTKTTISEFKEEYEEVIDTGGSEKSFSKLSSKTGDMRSSSAASDDLDHPGISTPPSDISSRGSRTATHIWGTESSGMYYSDDDGQCSPSSTKSQIAHSPRSNVSFELDPKTAQQSDICSDIPMEKSEYDTTLIYKDTSSSVRLGQIVDSDSCTSSSYSEVKSEVHVDHKRVSKTTEEFLSHEKLSSGVEKRSIKSDATFLKEADEQFEKAIEEHKKVSGSDVISSITAKYELDQQSHSISSHQMSTKEENKITLKDLKSESRKTSEATSSSTLTTQTSKYESRSSDRSDPIESWGKPLGLPSPIQPPNQSDGKNTPKKQVPISNVQIKNKINQEKSKEAKNRASESPSKKKSPSPVYMELTYVPHHGNSYYSALEFFKRVRARYYVFSGTEPSKEIYNALLDAKKTWEDKELEVTIIPTYDTDVLGYWVTENEEALEKFKIDLSPSASRCTINLQDHETSCAAYRLEF</sequence>
<feature type="compositionally biased region" description="Basic and acidic residues" evidence="1">
    <location>
        <begin position="16"/>
        <end position="46"/>
    </location>
</feature>
<protein>
    <submittedName>
        <fullName evidence="2">Uncharacterized protein</fullName>
    </submittedName>
</protein>
<feature type="compositionally biased region" description="Basic and acidic residues" evidence="1">
    <location>
        <begin position="669"/>
        <end position="722"/>
    </location>
</feature>
<evidence type="ECO:0000313" key="2">
    <source>
        <dbReference type="EMBL" id="CAH2049649.1"/>
    </source>
</evidence>
<dbReference type="InterPro" id="IPR026074">
    <property type="entry name" value="MAP1"/>
</dbReference>
<feature type="compositionally biased region" description="Polar residues" evidence="1">
    <location>
        <begin position="1722"/>
        <end position="1742"/>
    </location>
</feature>
<name>A0ABN8I933_9NEOP</name>
<feature type="compositionally biased region" description="Basic and acidic residues" evidence="1">
    <location>
        <begin position="194"/>
        <end position="214"/>
    </location>
</feature>
<feature type="region of interest" description="Disordered" evidence="1">
    <location>
        <begin position="333"/>
        <end position="498"/>
    </location>
</feature>
<organism evidence="2 3">
    <name type="scientific">Iphiclides podalirius</name>
    <name type="common">scarce swallowtail</name>
    <dbReference type="NCBI Taxonomy" id="110791"/>
    <lineage>
        <taxon>Eukaryota</taxon>
        <taxon>Metazoa</taxon>
        <taxon>Ecdysozoa</taxon>
        <taxon>Arthropoda</taxon>
        <taxon>Hexapoda</taxon>
        <taxon>Insecta</taxon>
        <taxon>Pterygota</taxon>
        <taxon>Neoptera</taxon>
        <taxon>Endopterygota</taxon>
        <taxon>Lepidoptera</taxon>
        <taxon>Glossata</taxon>
        <taxon>Ditrysia</taxon>
        <taxon>Papilionoidea</taxon>
        <taxon>Papilionidae</taxon>
        <taxon>Papilioninae</taxon>
        <taxon>Iphiclides</taxon>
    </lineage>
</organism>
<feature type="compositionally biased region" description="Basic and acidic residues" evidence="1">
    <location>
        <begin position="465"/>
        <end position="488"/>
    </location>
</feature>
<evidence type="ECO:0000256" key="1">
    <source>
        <dbReference type="SAM" id="MobiDB-lite"/>
    </source>
</evidence>
<evidence type="ECO:0000313" key="3">
    <source>
        <dbReference type="Proteomes" id="UP000837857"/>
    </source>
</evidence>
<feature type="compositionally biased region" description="Acidic residues" evidence="1">
    <location>
        <begin position="1416"/>
        <end position="1429"/>
    </location>
</feature>
<feature type="compositionally biased region" description="Low complexity" evidence="1">
    <location>
        <begin position="1966"/>
        <end position="1978"/>
    </location>
</feature>
<feature type="compositionally biased region" description="Polar residues" evidence="1">
    <location>
        <begin position="1786"/>
        <end position="1802"/>
    </location>
</feature>
<dbReference type="EMBL" id="OW152831">
    <property type="protein sequence ID" value="CAH2049649.1"/>
    <property type="molecule type" value="Genomic_DNA"/>
</dbReference>
<dbReference type="Proteomes" id="UP000837857">
    <property type="component" value="Chromosome 19"/>
</dbReference>
<feature type="compositionally biased region" description="Basic and acidic residues" evidence="1">
    <location>
        <begin position="136"/>
        <end position="184"/>
    </location>
</feature>
<reference evidence="2" key="1">
    <citation type="submission" date="2022-03" db="EMBL/GenBank/DDBJ databases">
        <authorList>
            <person name="Martin H S."/>
        </authorList>
    </citation>
    <scope>NUCLEOTIDE SEQUENCE</scope>
</reference>